<organism evidence="1 2">
    <name type="scientific">Streptomyces naganishii JCM 4654</name>
    <dbReference type="NCBI Taxonomy" id="1306179"/>
    <lineage>
        <taxon>Bacteria</taxon>
        <taxon>Bacillati</taxon>
        <taxon>Actinomycetota</taxon>
        <taxon>Actinomycetes</taxon>
        <taxon>Kitasatosporales</taxon>
        <taxon>Streptomycetaceae</taxon>
        <taxon>Streptomyces</taxon>
    </lineage>
</organism>
<accession>A0A919CUD3</accession>
<name>A0A919CUD3_9ACTN</name>
<proteinExistence type="predicted"/>
<dbReference type="Proteomes" id="UP000608955">
    <property type="component" value="Unassembled WGS sequence"/>
</dbReference>
<comment type="caution">
    <text evidence="1">The sequence shown here is derived from an EMBL/GenBank/DDBJ whole genome shotgun (WGS) entry which is preliminary data.</text>
</comment>
<evidence type="ECO:0000313" key="2">
    <source>
        <dbReference type="Proteomes" id="UP000608955"/>
    </source>
</evidence>
<gene>
    <name evidence="1" type="ORF">GCM10010508_17560</name>
</gene>
<protein>
    <submittedName>
        <fullName evidence="1">Uncharacterized protein</fullName>
    </submittedName>
</protein>
<evidence type="ECO:0000313" key="1">
    <source>
        <dbReference type="EMBL" id="GHD87099.1"/>
    </source>
</evidence>
<sequence>MTTVCLRESERFSPPRPVRPPVVVLSRVAMVLLATPCRADPLTLPATLSRGPRRVRTGTACCTTDSAAQGIGPQAADP</sequence>
<reference evidence="1" key="2">
    <citation type="submission" date="2020-09" db="EMBL/GenBank/DDBJ databases">
        <authorList>
            <person name="Sun Q."/>
            <person name="Ohkuma M."/>
        </authorList>
    </citation>
    <scope>NUCLEOTIDE SEQUENCE</scope>
    <source>
        <strain evidence="1">JCM 4654</strain>
    </source>
</reference>
<dbReference type="EMBL" id="BMVF01000004">
    <property type="protein sequence ID" value="GHD87099.1"/>
    <property type="molecule type" value="Genomic_DNA"/>
</dbReference>
<reference evidence="1" key="1">
    <citation type="journal article" date="2014" name="Int. J. Syst. Evol. Microbiol.">
        <title>Complete genome sequence of Corynebacterium casei LMG S-19264T (=DSM 44701T), isolated from a smear-ripened cheese.</title>
        <authorList>
            <consortium name="US DOE Joint Genome Institute (JGI-PGF)"/>
            <person name="Walter F."/>
            <person name="Albersmeier A."/>
            <person name="Kalinowski J."/>
            <person name="Ruckert C."/>
        </authorList>
    </citation>
    <scope>NUCLEOTIDE SEQUENCE</scope>
    <source>
        <strain evidence="1">JCM 4654</strain>
    </source>
</reference>
<dbReference type="AlphaFoldDB" id="A0A919CUD3"/>
<keyword evidence="2" id="KW-1185">Reference proteome</keyword>